<feature type="domain" description="Tape measure protein N-terminal" evidence="3">
    <location>
        <begin position="139"/>
        <end position="331"/>
    </location>
</feature>
<feature type="coiled-coil region" evidence="1">
    <location>
        <begin position="592"/>
        <end position="619"/>
    </location>
</feature>
<dbReference type="KEGG" id="fae:FAES_3973"/>
<sequence length="922" mass="98664">MDTTERLSVSIDGNLSGFERSIGRAVGLLARVEAAGSRAGRGFDNGFGASITRTTQRVGLSIEQLNNRLALLTQRRNLSLDTGVIARTNREIDGLQRRINQLQNTGLSTSSSTGFDLSGFIGPTAAITAATTAVTALKGALNIADEMNRLDAGLKAVSTSSADFARMQSFLRGLSDQLGISYSALADGYKGLKASTNGTNLQGAETERIFRSVVNAGAALKLSNEEVKGSLRALTQMMSTGTVQSDELKSELASHLPNAFGLAAKAMGVTTSELSKLLERGEVLASDMLPKLATQLEKTYGKNATDNVNNLTGATTRLTNQSRELIQSFDNASGASTFFASIVNGAADSLRGIRQLVEDKSWAVLANQLLRLKDNPVSLFVGNNVLTQASLVAKDRQQFAGMDRTAQQARLQGLKDSIEQRRSQITDLDRGKLKDSVIKPKFYYDLKKTLATEEASLAALLSDFKKPFNQVLSSRTANAPVANLPKPVTDYVDIYKKDKDRYDALIQKREALRAYNQSLNAADSHELAALQTKMERANPKKYGPKPIAQSIRQDTTIDILKRIQGNLKKEIESLLADGVPFDQLPTQLLDNYEAVVKKVAVAEEETKKLEEATKRLVTKIESLSQLKIRGGAGAPKRASGGRESADDSANRAELLGVPTVSASGDFGKYGAHISTVTSHMDDYVAQYTAKLKQSRDAIQASKAMFTDMGTGAITALSESIMRDLNEGKAPLQNALSLISGILGDFIMQLGQTVLKTGSLELLAGAFPGLQGFLLTGPAKIGAGLALIAGGAALKTAKFAEGGHVIGQGTGTSDSIPAWLSNGEYVLKASAVNRLGVGFLNHLNQGRLPGLATGGLVGAVNTPQFGVRGSDAYERANYQMAKGESSNSRSQKLDLKLSSQVRGTDLQLIQDRQARKNRYFGRD</sequence>
<dbReference type="AlphaFoldDB" id="I0KCX1"/>
<dbReference type="Proteomes" id="UP000011058">
    <property type="component" value="Chromosome"/>
</dbReference>
<keyword evidence="1" id="KW-0175">Coiled coil</keyword>
<name>I0KCX1_9BACT</name>
<dbReference type="OrthoDB" id="966051at2"/>
<dbReference type="NCBIfam" id="TIGR02675">
    <property type="entry name" value="tape_meas_nterm"/>
    <property type="match status" value="1"/>
</dbReference>
<evidence type="ECO:0000313" key="4">
    <source>
        <dbReference type="EMBL" id="CCH01974.1"/>
    </source>
</evidence>
<dbReference type="eggNOG" id="COG3941">
    <property type="taxonomic scope" value="Bacteria"/>
</dbReference>
<dbReference type="InterPro" id="IPR013491">
    <property type="entry name" value="Tape_meas_N"/>
</dbReference>
<reference evidence="4 5" key="1">
    <citation type="journal article" date="2012" name="J. Bacteriol.">
        <title>Genome Sequence of Fibrella aestuarina BUZ 2T, a Filamentous Marine Bacterium.</title>
        <authorList>
            <person name="Filippini M."/>
            <person name="Qi W."/>
            <person name="Blom J."/>
            <person name="Goesmann A."/>
            <person name="Smits T.H."/>
            <person name="Bagheri H.C."/>
        </authorList>
    </citation>
    <scope>NUCLEOTIDE SEQUENCE [LARGE SCALE GENOMIC DNA]</scope>
    <source>
        <strain evidence="5">BUZ 2T</strain>
    </source>
</reference>
<keyword evidence="5" id="KW-1185">Reference proteome</keyword>
<organism evidence="4 5">
    <name type="scientific">Fibrella aestuarina BUZ 2</name>
    <dbReference type="NCBI Taxonomy" id="1166018"/>
    <lineage>
        <taxon>Bacteria</taxon>
        <taxon>Pseudomonadati</taxon>
        <taxon>Bacteroidota</taxon>
        <taxon>Cytophagia</taxon>
        <taxon>Cytophagales</taxon>
        <taxon>Spirosomataceae</taxon>
        <taxon>Fibrella</taxon>
    </lineage>
</organism>
<dbReference type="RefSeq" id="WP_015333073.1">
    <property type="nucleotide sequence ID" value="NC_020054.1"/>
</dbReference>
<evidence type="ECO:0000256" key="1">
    <source>
        <dbReference type="SAM" id="Coils"/>
    </source>
</evidence>
<proteinExistence type="predicted"/>
<accession>I0KCX1</accession>
<gene>
    <name evidence="4" type="ORF">FAES_3973</name>
</gene>
<evidence type="ECO:0000313" key="5">
    <source>
        <dbReference type="Proteomes" id="UP000011058"/>
    </source>
</evidence>
<feature type="region of interest" description="Disordered" evidence="2">
    <location>
        <begin position="631"/>
        <end position="650"/>
    </location>
</feature>
<dbReference type="EMBL" id="HE796683">
    <property type="protein sequence ID" value="CCH01974.1"/>
    <property type="molecule type" value="Genomic_DNA"/>
</dbReference>
<evidence type="ECO:0000259" key="3">
    <source>
        <dbReference type="Pfam" id="PF20155"/>
    </source>
</evidence>
<dbReference type="HOGENOM" id="CLU_306247_0_0_10"/>
<dbReference type="Pfam" id="PF20155">
    <property type="entry name" value="TMP_3"/>
    <property type="match status" value="1"/>
</dbReference>
<evidence type="ECO:0000256" key="2">
    <source>
        <dbReference type="SAM" id="MobiDB-lite"/>
    </source>
</evidence>
<dbReference type="STRING" id="1166018.FAES_3973"/>
<protein>
    <submittedName>
        <fullName evidence="4">Phage tape measure protein</fullName>
    </submittedName>
</protein>